<feature type="compositionally biased region" description="Polar residues" evidence="1">
    <location>
        <begin position="778"/>
        <end position="791"/>
    </location>
</feature>
<evidence type="ECO:0000313" key="3">
    <source>
        <dbReference type="EMBL" id="PPQ28656.1"/>
    </source>
</evidence>
<comment type="caution">
    <text evidence="3">The sequence shown here is derived from an EMBL/GenBank/DDBJ whole genome shotgun (WGS) entry which is preliminary data.</text>
</comment>
<feature type="region of interest" description="Disordered" evidence="1">
    <location>
        <begin position="462"/>
        <end position="483"/>
    </location>
</feature>
<dbReference type="AlphaFoldDB" id="A0A2S6N232"/>
<dbReference type="OrthoDB" id="279005at2"/>
<sequence length="1032" mass="110928">MIGKIIIGANFAGLFAYLAAAQRHLPPESFLTYNVASAITAVAEMIAEARKSGRVKRPVGHLIFSWRADEAPTRETVAEAIDRVFELLGLQDHKALGVIHSTFPTVTPHFEVHVMISRVGPDGKVAGALDSWSFAKIERAVATVARDMGFLLVPGRFNSLDSAEFGPAIARIDPTAPAPLSQGIRGLIAQTNAKPIRDDLYADPTFRDEIIRARMAADWPAFVAAFTGRGYTLHPGNSTKGRAPGHHCGIVIVDQRDPRRRAALSSINQTSDEKWSGPGLTQGRGRIDGQSVPAMGQPPEGVLSPLPASPARATTPAAESSKPDVVAPASVMSSPVQHQAEADFAAFQQHQRSTRARNEGYRHSRSSKIGDARARFEVEFKRRLGVASVRRRLIRTVLGRRSAIGGLLNAIGDLALDQDLARLRAERVASVEAAWSLYRARHEHTLTWPEFRKAREARRVKEREKAEIAAGSSNSASSSAAVDIQVSPEKTPVAAGLVSDVLSLAFSKPSTIAAPITPIKEEESPSTEKNHLSQTENRDLEHEHDQPEHDPRYGNVRRSQKSSAQLGECAHGSQQGRDSGHQGAATYADAPIGRGSAGRHDQDHLRNPTGAHGVDGWGQTHRGAAATDNSRLGDREILDRLRGAAWLWRVRRNNVAVTVSPDVYAFKVDPAPVNSPQMRAAASAAPLTSARAIHVEVPQPSHAKKRIEVETVGVAKVLPSSMSAPVAADAKIAAIARLRVAALRRAAQMDAKLNSLRFSERPPALPPVTSAPIRARSSESLPTLTATTSAPGRTFLRAETDRHAPHPTHVKKRIEVETVGVAKVLPSSMSAPVAADVKIAALRCAAQMDAKSNNLRTSESPPALPPVTSAPIRARSSESLPTLTATASAPGRTFLRAETDRHATPLRPLTAIAVQPEPPLAAQPAPKKLLFPYTLDANKQTLAAAYLILHPKREEKYAMPRFKQVCEALGMETLVPLVAWMHQASVSEKSAFVGLADPTGKLQQSLAGVVSMIRPILGVGAKMTGRDGPERE</sequence>
<dbReference type="Proteomes" id="UP000239089">
    <property type="component" value="Unassembled WGS sequence"/>
</dbReference>
<feature type="compositionally biased region" description="Low complexity" evidence="1">
    <location>
        <begin position="468"/>
        <end position="481"/>
    </location>
</feature>
<dbReference type="InterPro" id="IPR005094">
    <property type="entry name" value="Endonuclease_MobA/VirD2"/>
</dbReference>
<feature type="compositionally biased region" description="Low complexity" evidence="1">
    <location>
        <begin position="303"/>
        <end position="325"/>
    </location>
</feature>
<organism evidence="3 4">
    <name type="scientific">Rhodoblastus sphagnicola</name>
    <dbReference type="NCBI Taxonomy" id="333368"/>
    <lineage>
        <taxon>Bacteria</taxon>
        <taxon>Pseudomonadati</taxon>
        <taxon>Pseudomonadota</taxon>
        <taxon>Alphaproteobacteria</taxon>
        <taxon>Hyphomicrobiales</taxon>
        <taxon>Rhodoblastaceae</taxon>
        <taxon>Rhodoblastus</taxon>
    </lineage>
</organism>
<dbReference type="RefSeq" id="WP_104509080.1">
    <property type="nucleotide sequence ID" value="NZ_JACIGC010000016.1"/>
</dbReference>
<evidence type="ECO:0000259" key="2">
    <source>
        <dbReference type="Pfam" id="PF03432"/>
    </source>
</evidence>
<evidence type="ECO:0000313" key="4">
    <source>
        <dbReference type="Proteomes" id="UP000239089"/>
    </source>
</evidence>
<proteinExistence type="predicted"/>
<feature type="domain" description="MobA/VirD2-like nuclease" evidence="2">
    <location>
        <begin position="34"/>
        <end position="149"/>
    </location>
</feature>
<feature type="compositionally biased region" description="Basic and acidic residues" evidence="1">
    <location>
        <begin position="519"/>
        <end position="552"/>
    </location>
</feature>
<feature type="region of interest" description="Disordered" evidence="1">
    <location>
        <begin position="761"/>
        <end position="808"/>
    </location>
</feature>
<dbReference type="Pfam" id="PF03432">
    <property type="entry name" value="Relaxase"/>
    <property type="match status" value="1"/>
</dbReference>
<keyword evidence="4" id="KW-1185">Reference proteome</keyword>
<feature type="region of interest" description="Disordered" evidence="1">
    <location>
        <begin position="264"/>
        <end position="325"/>
    </location>
</feature>
<reference evidence="3 4" key="1">
    <citation type="journal article" date="2018" name="Arch. Microbiol.">
        <title>New insights into the metabolic potential of the phototrophic purple bacterium Rhodopila globiformis DSM 161(T) from its draft genome sequence and evidence for a vanadium-dependent nitrogenase.</title>
        <authorList>
            <person name="Imhoff J.F."/>
            <person name="Rahn T."/>
            <person name="Kunzel S."/>
            <person name="Neulinger S.C."/>
        </authorList>
    </citation>
    <scope>NUCLEOTIDE SEQUENCE [LARGE SCALE GENOMIC DNA]</scope>
    <source>
        <strain evidence="3 4">DSM 16996</strain>
    </source>
</reference>
<feature type="region of interest" description="Disordered" evidence="1">
    <location>
        <begin position="515"/>
        <end position="628"/>
    </location>
</feature>
<accession>A0A2S6N232</accession>
<evidence type="ECO:0000256" key="1">
    <source>
        <dbReference type="SAM" id="MobiDB-lite"/>
    </source>
</evidence>
<protein>
    <recommendedName>
        <fullName evidence="2">MobA/VirD2-like nuclease domain-containing protein</fullName>
    </recommendedName>
</protein>
<gene>
    <name evidence="3" type="ORF">CCR94_17185</name>
</gene>
<dbReference type="EMBL" id="NHSJ01000105">
    <property type="protein sequence ID" value="PPQ28656.1"/>
    <property type="molecule type" value="Genomic_DNA"/>
</dbReference>
<name>A0A2S6N232_9HYPH</name>